<gene>
    <name evidence="5" type="ORF">OL599_24490</name>
</gene>
<accession>A0AA41YRW3</accession>
<dbReference type="Gene3D" id="4.10.520.10">
    <property type="entry name" value="IHF-like DNA-binding proteins"/>
    <property type="match status" value="1"/>
</dbReference>
<dbReference type="Pfam" id="PF00216">
    <property type="entry name" value="Bac_DNA_binding"/>
    <property type="match status" value="1"/>
</dbReference>
<keyword evidence="3 5" id="KW-0238">DNA-binding</keyword>
<dbReference type="CDD" id="cd00591">
    <property type="entry name" value="HU_IHF"/>
    <property type="match status" value="1"/>
</dbReference>
<dbReference type="PANTHER" id="PTHR33175">
    <property type="entry name" value="DNA-BINDING PROTEIN HU"/>
    <property type="match status" value="1"/>
</dbReference>
<evidence type="ECO:0000256" key="2">
    <source>
        <dbReference type="ARBA" id="ARBA00023067"/>
    </source>
</evidence>
<dbReference type="Proteomes" id="UP001165679">
    <property type="component" value="Unassembled WGS sequence"/>
</dbReference>
<dbReference type="SUPFAM" id="SSF47729">
    <property type="entry name" value="IHF-like DNA-binding proteins"/>
    <property type="match status" value="1"/>
</dbReference>
<keyword evidence="2" id="KW-0226">DNA condensation</keyword>
<evidence type="ECO:0000313" key="6">
    <source>
        <dbReference type="Proteomes" id="UP001165679"/>
    </source>
</evidence>
<dbReference type="RefSeq" id="WP_264716686.1">
    <property type="nucleotide sequence ID" value="NZ_JAPDNT010000047.1"/>
</dbReference>
<name>A0AA41YRW3_9PROT</name>
<evidence type="ECO:0000256" key="4">
    <source>
        <dbReference type="RuleBase" id="RU003939"/>
    </source>
</evidence>
<dbReference type="AlphaFoldDB" id="A0AA41YRW3"/>
<comment type="similarity">
    <text evidence="1 4">Belongs to the bacterial histone-like protein family.</text>
</comment>
<dbReference type="PRINTS" id="PR01727">
    <property type="entry name" value="DNABINDINGHU"/>
</dbReference>
<evidence type="ECO:0000256" key="3">
    <source>
        <dbReference type="ARBA" id="ARBA00023125"/>
    </source>
</evidence>
<dbReference type="InterPro" id="IPR000119">
    <property type="entry name" value="Hist_DNA-bd"/>
</dbReference>
<comment type="caution">
    <text evidence="5">The sequence shown here is derived from an EMBL/GenBank/DDBJ whole genome shotgun (WGS) entry which is preliminary data.</text>
</comment>
<sequence>MTSGRRRAFWRPTQHRKTSVKTAELIDHVASAASVEKSAAKKAVEAMLTGIVDAAKKGEEVNLLGFGKFKVKDSPARQGRNPATGETIEIAASRKLGFTPAKQVRDALAG</sequence>
<protein>
    <submittedName>
        <fullName evidence="5">HU family DNA-binding protein</fullName>
    </submittedName>
</protein>
<evidence type="ECO:0000313" key="5">
    <source>
        <dbReference type="EMBL" id="MCW3477720.1"/>
    </source>
</evidence>
<dbReference type="InterPro" id="IPR010992">
    <property type="entry name" value="IHF-like_DNA-bd_dom_sf"/>
</dbReference>
<dbReference type="SMART" id="SM00411">
    <property type="entry name" value="BHL"/>
    <property type="match status" value="1"/>
</dbReference>
<reference evidence="5" key="1">
    <citation type="submission" date="2022-09" db="EMBL/GenBank/DDBJ databases">
        <title>Rhodovastum sp. nov. RN2-1 isolated from soil in Seongnam, South Korea.</title>
        <authorList>
            <person name="Le N.T."/>
        </authorList>
    </citation>
    <scope>NUCLEOTIDE SEQUENCE</scope>
    <source>
        <strain evidence="5">RN2-1</strain>
    </source>
</reference>
<proteinExistence type="inferred from homology"/>
<dbReference type="GO" id="GO:0003677">
    <property type="term" value="F:DNA binding"/>
    <property type="evidence" value="ECO:0007669"/>
    <property type="project" value="UniProtKB-KW"/>
</dbReference>
<keyword evidence="6" id="KW-1185">Reference proteome</keyword>
<dbReference type="PANTHER" id="PTHR33175:SF3">
    <property type="entry name" value="DNA-BINDING PROTEIN HU-BETA"/>
    <property type="match status" value="1"/>
</dbReference>
<dbReference type="GO" id="GO:0030527">
    <property type="term" value="F:structural constituent of chromatin"/>
    <property type="evidence" value="ECO:0007669"/>
    <property type="project" value="InterPro"/>
</dbReference>
<evidence type="ECO:0000256" key="1">
    <source>
        <dbReference type="ARBA" id="ARBA00010529"/>
    </source>
</evidence>
<reference evidence="5" key="2">
    <citation type="submission" date="2022-10" db="EMBL/GenBank/DDBJ databases">
        <authorList>
            <person name="Trinh H.N."/>
        </authorList>
    </citation>
    <scope>NUCLEOTIDE SEQUENCE</scope>
    <source>
        <strain evidence="5">RN2-1</strain>
    </source>
</reference>
<dbReference type="GO" id="GO:0030261">
    <property type="term" value="P:chromosome condensation"/>
    <property type="evidence" value="ECO:0007669"/>
    <property type="project" value="UniProtKB-KW"/>
</dbReference>
<organism evidence="5 6">
    <name type="scientific">Limobrevibacterium gyesilva</name>
    <dbReference type="NCBI Taxonomy" id="2991712"/>
    <lineage>
        <taxon>Bacteria</taxon>
        <taxon>Pseudomonadati</taxon>
        <taxon>Pseudomonadota</taxon>
        <taxon>Alphaproteobacteria</taxon>
        <taxon>Acetobacterales</taxon>
        <taxon>Acetobacteraceae</taxon>
        <taxon>Limobrevibacterium</taxon>
    </lineage>
</organism>
<dbReference type="EMBL" id="JAPDNT010000047">
    <property type="protein sequence ID" value="MCW3477720.1"/>
    <property type="molecule type" value="Genomic_DNA"/>
</dbReference>